<sequence length="78" mass="8735">PPSICNGSNVHQWAATAHPMGSGDIELCTMLKAYYNDMVSLGLVFTSGLCYLIVSIQDFKEPQKHLMQYIGKQRYPLN</sequence>
<dbReference type="Proteomes" id="UP001233172">
    <property type="component" value="Unassembled WGS sequence"/>
</dbReference>
<gene>
    <name evidence="2" type="ORF">Bpfe_024420</name>
</gene>
<comment type="caution">
    <text evidence="2">The sequence shown here is derived from an EMBL/GenBank/DDBJ whole genome shotgun (WGS) entry which is preliminary data.</text>
</comment>
<reference evidence="2" key="2">
    <citation type="submission" date="2023-04" db="EMBL/GenBank/DDBJ databases">
        <authorList>
            <person name="Bu L."/>
            <person name="Lu L."/>
            <person name="Laidemitt M.R."/>
            <person name="Zhang S.M."/>
            <person name="Mutuku M."/>
            <person name="Mkoji G."/>
            <person name="Steinauer M."/>
            <person name="Loker E.S."/>
        </authorList>
    </citation>
    <scope>NUCLEOTIDE SEQUENCE</scope>
    <source>
        <strain evidence="2">KasaAsao</strain>
        <tissue evidence="2">Whole Snail</tissue>
    </source>
</reference>
<dbReference type="EMBL" id="JASAOG010000170">
    <property type="protein sequence ID" value="KAK0046101.1"/>
    <property type="molecule type" value="Genomic_DNA"/>
</dbReference>
<keyword evidence="1" id="KW-0472">Membrane</keyword>
<keyword evidence="1" id="KW-0812">Transmembrane</keyword>
<reference evidence="2" key="1">
    <citation type="journal article" date="2023" name="PLoS Negl. Trop. Dis.">
        <title>A genome sequence for Biomphalaria pfeifferi, the major vector snail for the human-infecting parasite Schistosoma mansoni.</title>
        <authorList>
            <person name="Bu L."/>
            <person name="Lu L."/>
            <person name="Laidemitt M.R."/>
            <person name="Zhang S.M."/>
            <person name="Mutuku M."/>
            <person name="Mkoji G."/>
            <person name="Steinauer M."/>
            <person name="Loker E.S."/>
        </authorList>
    </citation>
    <scope>NUCLEOTIDE SEQUENCE</scope>
    <source>
        <strain evidence="2">KasaAsao</strain>
    </source>
</reference>
<keyword evidence="1" id="KW-1133">Transmembrane helix</keyword>
<accession>A0AAD8F0Q4</accession>
<dbReference type="AlphaFoldDB" id="A0AAD8F0Q4"/>
<name>A0AAD8F0Q4_BIOPF</name>
<evidence type="ECO:0000313" key="3">
    <source>
        <dbReference type="Proteomes" id="UP001233172"/>
    </source>
</evidence>
<keyword evidence="3" id="KW-1185">Reference proteome</keyword>
<evidence type="ECO:0000256" key="1">
    <source>
        <dbReference type="SAM" id="Phobius"/>
    </source>
</evidence>
<protein>
    <submittedName>
        <fullName evidence="2">Uncharacterized protein</fullName>
    </submittedName>
</protein>
<proteinExistence type="predicted"/>
<organism evidence="2 3">
    <name type="scientific">Biomphalaria pfeifferi</name>
    <name type="common">Bloodfluke planorb</name>
    <name type="synonym">Freshwater snail</name>
    <dbReference type="NCBI Taxonomy" id="112525"/>
    <lineage>
        <taxon>Eukaryota</taxon>
        <taxon>Metazoa</taxon>
        <taxon>Spiralia</taxon>
        <taxon>Lophotrochozoa</taxon>
        <taxon>Mollusca</taxon>
        <taxon>Gastropoda</taxon>
        <taxon>Heterobranchia</taxon>
        <taxon>Euthyneura</taxon>
        <taxon>Panpulmonata</taxon>
        <taxon>Hygrophila</taxon>
        <taxon>Lymnaeoidea</taxon>
        <taxon>Planorbidae</taxon>
        <taxon>Biomphalaria</taxon>
    </lineage>
</organism>
<feature type="transmembrane region" description="Helical" evidence="1">
    <location>
        <begin position="39"/>
        <end position="59"/>
    </location>
</feature>
<feature type="non-terminal residue" evidence="2">
    <location>
        <position position="1"/>
    </location>
</feature>
<evidence type="ECO:0000313" key="2">
    <source>
        <dbReference type="EMBL" id="KAK0046101.1"/>
    </source>
</evidence>